<comment type="caution">
    <text evidence="2">The sequence shown here is derived from an EMBL/GenBank/DDBJ whole genome shotgun (WGS) entry which is preliminary data.</text>
</comment>
<feature type="compositionally biased region" description="Basic and acidic residues" evidence="1">
    <location>
        <begin position="84"/>
        <end position="94"/>
    </location>
</feature>
<dbReference type="AlphaFoldDB" id="A0A9P6PY85"/>
<dbReference type="Proteomes" id="UP000807716">
    <property type="component" value="Unassembled WGS sequence"/>
</dbReference>
<dbReference type="EMBL" id="JAAAJB010000413">
    <property type="protein sequence ID" value="KAG0256379.1"/>
    <property type="molecule type" value="Genomic_DNA"/>
</dbReference>
<feature type="region of interest" description="Disordered" evidence="1">
    <location>
        <begin position="1"/>
        <end position="94"/>
    </location>
</feature>
<protein>
    <submittedName>
        <fullName evidence="2">Uncharacterized protein</fullName>
    </submittedName>
</protein>
<gene>
    <name evidence="2" type="ORF">DFQ27_005765</name>
</gene>
<sequence>MDVDPRSPGAGSSSHAVESNGYRPMMAVLSEERTPTHDDHRPSSSSMHHSDRVEMMRSPGTDLSMSTATAPPGSSEPLWSNPPEGRRHSVRPLDDERLALTEELERAKSMCMRLERQGKMMLQINKNLQERLEGYERQQGMEGIERGGHHEYSQSYSPDPHDNSGGSKNDTNDYHRSHPAHRVNGSSAA</sequence>
<feature type="compositionally biased region" description="Basic and acidic residues" evidence="1">
    <location>
        <begin position="143"/>
        <end position="152"/>
    </location>
</feature>
<name>A0A9P6PY85_9FUNG</name>
<dbReference type="OrthoDB" id="8922241at2759"/>
<feature type="compositionally biased region" description="Basic and acidic residues" evidence="1">
    <location>
        <begin position="30"/>
        <end position="55"/>
    </location>
</feature>
<accession>A0A9P6PY85</accession>
<reference evidence="2" key="1">
    <citation type="journal article" date="2020" name="Fungal Divers.">
        <title>Resolving the Mortierellaceae phylogeny through synthesis of multi-gene phylogenetics and phylogenomics.</title>
        <authorList>
            <person name="Vandepol N."/>
            <person name="Liber J."/>
            <person name="Desiro A."/>
            <person name="Na H."/>
            <person name="Kennedy M."/>
            <person name="Barry K."/>
            <person name="Grigoriev I.V."/>
            <person name="Miller A.N."/>
            <person name="O'Donnell K."/>
            <person name="Stajich J.E."/>
            <person name="Bonito G."/>
        </authorList>
    </citation>
    <scope>NUCLEOTIDE SEQUENCE</scope>
    <source>
        <strain evidence="2">BC1065</strain>
    </source>
</reference>
<keyword evidence="3" id="KW-1185">Reference proteome</keyword>
<feature type="region of interest" description="Disordered" evidence="1">
    <location>
        <begin position="133"/>
        <end position="189"/>
    </location>
</feature>
<evidence type="ECO:0000256" key="1">
    <source>
        <dbReference type="SAM" id="MobiDB-lite"/>
    </source>
</evidence>
<proteinExistence type="predicted"/>
<evidence type="ECO:0000313" key="3">
    <source>
        <dbReference type="Proteomes" id="UP000807716"/>
    </source>
</evidence>
<evidence type="ECO:0000313" key="2">
    <source>
        <dbReference type="EMBL" id="KAG0256379.1"/>
    </source>
</evidence>
<organism evidence="2 3">
    <name type="scientific">Actinomortierella ambigua</name>
    <dbReference type="NCBI Taxonomy" id="1343610"/>
    <lineage>
        <taxon>Eukaryota</taxon>
        <taxon>Fungi</taxon>
        <taxon>Fungi incertae sedis</taxon>
        <taxon>Mucoromycota</taxon>
        <taxon>Mortierellomycotina</taxon>
        <taxon>Mortierellomycetes</taxon>
        <taxon>Mortierellales</taxon>
        <taxon>Mortierellaceae</taxon>
        <taxon>Actinomortierella</taxon>
    </lineage>
</organism>